<dbReference type="CDD" id="cd20071">
    <property type="entry name" value="SET_SMYD"/>
    <property type="match status" value="1"/>
</dbReference>
<dbReference type="PANTHER" id="PTHR47436:SF1">
    <property type="entry name" value="SET DOMAIN-CONTAINING PROTEIN"/>
    <property type="match status" value="1"/>
</dbReference>
<reference evidence="3 4" key="1">
    <citation type="journal article" date="2023" name="Commun. Biol.">
        <title>Genome analysis of Parmales, the sister group of diatoms, reveals the evolutionary specialization of diatoms from phago-mixotrophs to photoautotrophs.</title>
        <authorList>
            <person name="Ban H."/>
            <person name="Sato S."/>
            <person name="Yoshikawa S."/>
            <person name="Yamada K."/>
            <person name="Nakamura Y."/>
            <person name="Ichinomiya M."/>
            <person name="Sato N."/>
            <person name="Blanc-Mathieu R."/>
            <person name="Endo H."/>
            <person name="Kuwata A."/>
            <person name="Ogata H."/>
        </authorList>
    </citation>
    <scope>NUCLEOTIDE SEQUENCE [LARGE SCALE GENOMIC DNA]</scope>
</reference>
<dbReference type="Gene3D" id="2.170.270.10">
    <property type="entry name" value="SET domain"/>
    <property type="match status" value="1"/>
</dbReference>
<sequence>MSAFAPPPTPPFLRADSPSRGRHLVSSRPLLPGSLLFSERPLSFLQSLSSVPDCKLCRRCSCFLATDPPLDACRPVPPPESPGVVKCPLNCGACFCGAVCAEEALKAGHRFTCPGKIADEGAEDHPLVKFKRHAMETNEIFLAVGELVCNILAEEIEGVPAPNLLSRTLDFTGVLWWKVVSAPLKKSAGLKGFSEVVQLESSIKGMCSQSSSLLAAHVLPLLAADGLALPGSCAELFTRDFFARVVGTFEQNAVGVRLRHPIYETLTDGLDCGEAFRREMHDEIVEVAREGAARREAMEPPCEDDDCSDGEHSHSSAPPLTISSVSSPHDLTRLLALSSCHSSLYESSPFDDLFPPVDGTALFSTACKMNHSCEPNVFVQYRGGWGSGRPLVLEGVAVRDIEEGEELTIGYVDCDMDWRDRREELESYGFVCACEKCLADVAAEGNGELEVEGEGEGEGEGEVDEDDEEELAREDEQAALALLRARIDNDYRTPASLANSVTENLPSSFIPVSCMEQTAEWIRNKCGGDPAAQPLLQAVAEKNLRLVRLEGMDIDGEGAKVACALALAHESRWLEAEALLRAVGDWEGAVGEAGIGELLGLVRANAV</sequence>
<dbReference type="InterPro" id="IPR044237">
    <property type="entry name" value="ATXR2-like"/>
</dbReference>
<evidence type="ECO:0000256" key="1">
    <source>
        <dbReference type="SAM" id="MobiDB-lite"/>
    </source>
</evidence>
<evidence type="ECO:0000313" key="4">
    <source>
        <dbReference type="Proteomes" id="UP001165060"/>
    </source>
</evidence>
<dbReference type="Pfam" id="PF00856">
    <property type="entry name" value="SET"/>
    <property type="match status" value="1"/>
</dbReference>
<dbReference type="InterPro" id="IPR001214">
    <property type="entry name" value="SET_dom"/>
</dbReference>
<keyword evidence="4" id="KW-1185">Reference proteome</keyword>
<dbReference type="PROSITE" id="PS50280">
    <property type="entry name" value="SET"/>
    <property type="match status" value="1"/>
</dbReference>
<proteinExistence type="predicted"/>
<dbReference type="EMBL" id="BRYB01002075">
    <property type="protein sequence ID" value="GMI39241.1"/>
    <property type="molecule type" value="Genomic_DNA"/>
</dbReference>
<comment type="caution">
    <text evidence="3">The sequence shown here is derived from an EMBL/GenBank/DDBJ whole genome shotgun (WGS) entry which is preliminary data.</text>
</comment>
<feature type="domain" description="SET" evidence="2">
    <location>
        <begin position="10"/>
        <end position="412"/>
    </location>
</feature>
<name>A0ABQ6N2Y5_9STRA</name>
<accession>A0ABQ6N2Y5</accession>
<gene>
    <name evidence="3" type="ORF">TeGR_g11104</name>
</gene>
<organism evidence="3 4">
    <name type="scientific">Tetraparma gracilis</name>
    <dbReference type="NCBI Taxonomy" id="2962635"/>
    <lineage>
        <taxon>Eukaryota</taxon>
        <taxon>Sar</taxon>
        <taxon>Stramenopiles</taxon>
        <taxon>Ochrophyta</taxon>
        <taxon>Bolidophyceae</taxon>
        <taxon>Parmales</taxon>
        <taxon>Triparmaceae</taxon>
        <taxon>Tetraparma</taxon>
    </lineage>
</organism>
<feature type="region of interest" description="Disordered" evidence="1">
    <location>
        <begin position="292"/>
        <end position="323"/>
    </location>
</feature>
<evidence type="ECO:0000259" key="2">
    <source>
        <dbReference type="PROSITE" id="PS50280"/>
    </source>
</evidence>
<dbReference type="SUPFAM" id="SSF82199">
    <property type="entry name" value="SET domain"/>
    <property type="match status" value="1"/>
</dbReference>
<dbReference type="InterPro" id="IPR046341">
    <property type="entry name" value="SET_dom_sf"/>
</dbReference>
<dbReference type="Proteomes" id="UP001165060">
    <property type="component" value="Unassembled WGS sequence"/>
</dbReference>
<evidence type="ECO:0000313" key="3">
    <source>
        <dbReference type="EMBL" id="GMI39241.1"/>
    </source>
</evidence>
<protein>
    <recommendedName>
        <fullName evidence="2">SET domain-containing protein</fullName>
    </recommendedName>
</protein>
<dbReference type="PANTHER" id="PTHR47436">
    <property type="entry name" value="HISTONE-LYSINE N-METHYLTRANSFERASE ATXR2"/>
    <property type="match status" value="1"/>
</dbReference>
<feature type="region of interest" description="Disordered" evidence="1">
    <location>
        <begin position="447"/>
        <end position="472"/>
    </location>
</feature>